<dbReference type="PANTHER" id="PTHR39339">
    <property type="entry name" value="SLR1444 PROTEIN"/>
    <property type="match status" value="1"/>
</dbReference>
<dbReference type="HOGENOM" id="CLU_025044_0_0_11"/>
<protein>
    <recommendedName>
        <fullName evidence="1">CHAD domain-containing protein</fullName>
    </recommendedName>
</protein>
<keyword evidence="3" id="KW-1185">Reference proteome</keyword>
<dbReference type="PANTHER" id="PTHR39339:SF1">
    <property type="entry name" value="CHAD DOMAIN-CONTAINING PROTEIN"/>
    <property type="match status" value="1"/>
</dbReference>
<dbReference type="EMBL" id="FO203431">
    <property type="protein sequence ID" value="CCH87273.1"/>
    <property type="molecule type" value="Genomic_DNA"/>
</dbReference>
<sequence>MSGVGGQLWVGPVQAALVALAAEFTVAVDRPVATRRMWLDSIDLRLFHRGMSLTAVEGPDGGAWTLELGLPDGATVPAGPDARGWPRLSADLPDDLRPHLEPVLGVRALLPVVEASGTSATGRLLDAEGKTVVRLVHDRPATLAAGRGELPGGLWLVPLRGYDAAGECAARIAQRAGLVPDTPSRYPAALRAAAVDPAPPPRAVLEPGLPAPVAVARVLLSFLGELEAAVDGTVDDVDTEFLHDLRVAVRRSRSAVKLLGDVLPPALVAWATPELKLLGDLTTPSRDLDVLLQQLPSLTAGLAGGRCEDVAPLVRHLTALRADERLRLVAGLRSPRFEEFRSRWRAALLELATWDGQPRAGAVAAEVLVERLDRAHRRVLRHGSRITDASPAEDLHDLRKRVKELRYLLEVLPPPTDPADARVAVKELKAVQDVLGTFQDSEAQREALYALGTDLVSGDGAPVRTVFAMGEIAARLQEDQDTARARFATVFERFSTRSAR</sequence>
<dbReference type="AlphaFoldDB" id="I4EV60"/>
<dbReference type="SMART" id="SM00880">
    <property type="entry name" value="CHAD"/>
    <property type="match status" value="1"/>
</dbReference>
<dbReference type="PATRIC" id="fig|477641.3.peg.1728"/>
<dbReference type="InterPro" id="IPR007899">
    <property type="entry name" value="CHAD_dom"/>
</dbReference>
<evidence type="ECO:0000259" key="1">
    <source>
        <dbReference type="PROSITE" id="PS51708"/>
    </source>
</evidence>
<proteinExistence type="predicted"/>
<accession>I4EV60</accession>
<reference evidence="2 3" key="1">
    <citation type="journal article" date="2012" name="J. Bacteriol.">
        <title>Genome Sequence of Radiation-Resistant Modestobacter marinus Strain BC501, a Representative Actinobacterium That Thrives on Calcareous Stone Surfaces.</title>
        <authorList>
            <person name="Normand P."/>
            <person name="Gury J."/>
            <person name="Pujic P."/>
            <person name="Chouaia B."/>
            <person name="Crotti E."/>
            <person name="Brusetti L."/>
            <person name="Daffonchio D."/>
            <person name="Vacherie B."/>
            <person name="Barbe V."/>
            <person name="Medigue C."/>
            <person name="Calteau A."/>
            <person name="Ghodhbane-Gtari F."/>
            <person name="Essoussi I."/>
            <person name="Nouioui I."/>
            <person name="Abbassi-Ghozzi I."/>
            <person name="Gtari M."/>
        </authorList>
    </citation>
    <scope>NUCLEOTIDE SEQUENCE [LARGE SCALE GENOMIC DNA]</scope>
    <source>
        <strain evidence="3">BC 501</strain>
    </source>
</reference>
<evidence type="ECO:0000313" key="2">
    <source>
        <dbReference type="EMBL" id="CCH87273.1"/>
    </source>
</evidence>
<dbReference type="PROSITE" id="PS51708">
    <property type="entry name" value="CHAD"/>
    <property type="match status" value="1"/>
</dbReference>
<dbReference type="Proteomes" id="UP000006461">
    <property type="component" value="Chromosome"/>
</dbReference>
<dbReference type="STRING" id="477641.MODMU_1836"/>
<organism evidence="2 3">
    <name type="scientific">Modestobacter italicus (strain DSM 44449 / CECT 9708 / BC 501)</name>
    <dbReference type="NCBI Taxonomy" id="2732864"/>
    <lineage>
        <taxon>Bacteria</taxon>
        <taxon>Bacillati</taxon>
        <taxon>Actinomycetota</taxon>
        <taxon>Actinomycetes</taxon>
        <taxon>Geodermatophilales</taxon>
        <taxon>Geodermatophilaceae</taxon>
        <taxon>Modestobacter</taxon>
    </lineage>
</organism>
<feature type="domain" description="CHAD" evidence="1">
    <location>
        <begin position="208"/>
        <end position="496"/>
    </location>
</feature>
<dbReference type="eggNOG" id="COG5607">
    <property type="taxonomic scope" value="Bacteria"/>
</dbReference>
<name>I4EV60_MODI5</name>
<dbReference type="KEGG" id="mmar:MODMU_1836"/>
<dbReference type="OMA" id="SEFLHDY"/>
<dbReference type="InterPro" id="IPR038186">
    <property type="entry name" value="CHAD_dom_sf"/>
</dbReference>
<dbReference type="Pfam" id="PF05235">
    <property type="entry name" value="CHAD"/>
    <property type="match status" value="1"/>
</dbReference>
<gene>
    <name evidence="2" type="ordered locus">MODMU_1836</name>
</gene>
<dbReference type="Gene3D" id="1.40.20.10">
    <property type="entry name" value="CHAD domain"/>
    <property type="match status" value="1"/>
</dbReference>
<evidence type="ECO:0000313" key="3">
    <source>
        <dbReference type="Proteomes" id="UP000006461"/>
    </source>
</evidence>